<evidence type="ECO:0000313" key="1">
    <source>
        <dbReference type="EMBL" id="TGY06786.1"/>
    </source>
</evidence>
<dbReference type="GO" id="GO:0016746">
    <property type="term" value="F:acyltransferase activity"/>
    <property type="evidence" value="ECO:0007669"/>
    <property type="project" value="UniProtKB-KW"/>
</dbReference>
<sequence>MVVRHIMQYWEMLKKIDVMRFFYYNYFCDKVIRMDGSKLLPYRNSIIVLEEDAKVYVCNGDLELGCDKLKGSRKETLVRLRRGAAWCSNGGSKISYGCTLELLPEAVLDNHYFTMNSNSTMVIAQKITLGNDVMIARNVLIYDSDFHQIKDMNGVLINPSKSILIGDHVWIGAGTLILKGGIIGDDCMIAAHSVVYGQVRPCTLYKNELRKCERENYGIWIR</sequence>
<dbReference type="PANTHER" id="PTHR23416">
    <property type="entry name" value="SIALIC ACID SYNTHASE-RELATED"/>
    <property type="match status" value="1"/>
</dbReference>
<dbReference type="Proteomes" id="UP000305751">
    <property type="component" value="Unassembled WGS sequence"/>
</dbReference>
<dbReference type="Pfam" id="PF00132">
    <property type="entry name" value="Hexapep"/>
    <property type="match status" value="1"/>
</dbReference>
<reference evidence="1 2" key="1">
    <citation type="submission" date="2019-04" db="EMBL/GenBank/DDBJ databases">
        <title>Microbes associate with the intestines of laboratory mice.</title>
        <authorList>
            <person name="Navarre W."/>
            <person name="Wong E."/>
            <person name="Huang K."/>
            <person name="Tropini C."/>
            <person name="Ng K."/>
            <person name="Yu B."/>
        </authorList>
    </citation>
    <scope>NUCLEOTIDE SEQUENCE [LARGE SCALE GENOMIC DNA]</scope>
    <source>
        <strain evidence="1 2">NM70_E10</strain>
    </source>
</reference>
<evidence type="ECO:0000313" key="2">
    <source>
        <dbReference type="Proteomes" id="UP000305751"/>
    </source>
</evidence>
<dbReference type="RefSeq" id="WP_136013849.1">
    <property type="nucleotide sequence ID" value="NZ_CAOYEP010000015.1"/>
</dbReference>
<accession>A0A4S2AYT5</accession>
<dbReference type="Gene3D" id="2.160.10.10">
    <property type="entry name" value="Hexapeptide repeat proteins"/>
    <property type="match status" value="1"/>
</dbReference>
<gene>
    <name evidence="1" type="ORF">E5356_05680</name>
</gene>
<keyword evidence="1" id="KW-0012">Acyltransferase</keyword>
<dbReference type="SUPFAM" id="SSF51161">
    <property type="entry name" value="Trimeric LpxA-like enzymes"/>
    <property type="match status" value="1"/>
</dbReference>
<keyword evidence="1" id="KW-0808">Transferase</keyword>
<dbReference type="InterPro" id="IPR051159">
    <property type="entry name" value="Hexapeptide_acetyltransf"/>
</dbReference>
<dbReference type="InterPro" id="IPR011004">
    <property type="entry name" value="Trimer_LpxA-like_sf"/>
</dbReference>
<proteinExistence type="predicted"/>
<comment type="caution">
    <text evidence="1">The sequence shown here is derived from an EMBL/GenBank/DDBJ whole genome shotgun (WGS) entry which is preliminary data.</text>
</comment>
<name>A0A4S2AYT5_9BACE</name>
<dbReference type="InterPro" id="IPR001451">
    <property type="entry name" value="Hexapep"/>
</dbReference>
<organism evidence="1 2">
    <name type="scientific">Bacteroides acidifaciens</name>
    <dbReference type="NCBI Taxonomy" id="85831"/>
    <lineage>
        <taxon>Bacteria</taxon>
        <taxon>Pseudomonadati</taxon>
        <taxon>Bacteroidota</taxon>
        <taxon>Bacteroidia</taxon>
        <taxon>Bacteroidales</taxon>
        <taxon>Bacteroidaceae</taxon>
        <taxon>Bacteroides</taxon>
    </lineage>
</organism>
<keyword evidence="2" id="KW-1185">Reference proteome</keyword>
<dbReference type="CDD" id="cd04647">
    <property type="entry name" value="LbH_MAT_like"/>
    <property type="match status" value="1"/>
</dbReference>
<protein>
    <submittedName>
        <fullName evidence="1">Acyltransferase</fullName>
    </submittedName>
</protein>
<dbReference type="EMBL" id="SRZA01000010">
    <property type="protein sequence ID" value="TGY06786.1"/>
    <property type="molecule type" value="Genomic_DNA"/>
</dbReference>
<dbReference type="AlphaFoldDB" id="A0A4S2AYT5"/>